<feature type="compositionally biased region" description="Polar residues" evidence="6">
    <location>
        <begin position="2042"/>
        <end position="2054"/>
    </location>
</feature>
<evidence type="ECO:0000256" key="2">
    <source>
        <dbReference type="ARBA" id="ARBA00007821"/>
    </source>
</evidence>
<feature type="transmembrane region" description="Helical" evidence="7">
    <location>
        <begin position="937"/>
        <end position="956"/>
    </location>
</feature>
<evidence type="ECO:0000256" key="6">
    <source>
        <dbReference type="SAM" id="MobiDB-lite"/>
    </source>
</evidence>
<keyword evidence="3 7" id="KW-0812">Transmembrane</keyword>
<comment type="similarity">
    <text evidence="2">Belongs to the PIEZO (TC 1.A.75) family.</text>
</comment>
<feature type="transmembrane region" description="Helical" evidence="7">
    <location>
        <begin position="2301"/>
        <end position="2322"/>
    </location>
</feature>
<dbReference type="Pfam" id="PF23188">
    <property type="entry name" value="THU_Piezo1"/>
    <property type="match status" value="1"/>
</dbReference>
<feature type="transmembrane region" description="Helical" evidence="7">
    <location>
        <begin position="1551"/>
        <end position="1572"/>
    </location>
</feature>
<feature type="domain" description="Piezo THU9 and anchor" evidence="10">
    <location>
        <begin position="2091"/>
        <end position="2323"/>
    </location>
</feature>
<dbReference type="GO" id="GO:0042391">
    <property type="term" value="P:regulation of membrane potential"/>
    <property type="evidence" value="ECO:0007669"/>
    <property type="project" value="TreeGrafter"/>
</dbReference>
<feature type="transmembrane region" description="Helical" evidence="7">
    <location>
        <begin position="793"/>
        <end position="814"/>
    </location>
</feature>
<feature type="transmembrane region" description="Helical" evidence="7">
    <location>
        <begin position="1320"/>
        <end position="1341"/>
    </location>
</feature>
<evidence type="ECO:0000256" key="4">
    <source>
        <dbReference type="ARBA" id="ARBA00022989"/>
    </source>
</evidence>
<dbReference type="InterPro" id="IPR056768">
    <property type="entry name" value="THU_Piezo"/>
</dbReference>
<feature type="compositionally biased region" description="Low complexity" evidence="6">
    <location>
        <begin position="1718"/>
        <end position="1731"/>
    </location>
</feature>
<feature type="transmembrane region" description="Helical" evidence="7">
    <location>
        <begin position="446"/>
        <end position="466"/>
    </location>
</feature>
<feature type="transmembrane region" description="Helical" evidence="7">
    <location>
        <begin position="834"/>
        <end position="855"/>
    </location>
</feature>
<dbReference type="InterPro" id="IPR031334">
    <property type="entry name" value="Piezo_cap_dom"/>
</dbReference>
<dbReference type="Proteomes" id="UP000284403">
    <property type="component" value="Unassembled WGS sequence"/>
</dbReference>
<proteinExistence type="inferred from homology"/>
<feature type="region of interest" description="Disordered" evidence="6">
    <location>
        <begin position="574"/>
        <end position="594"/>
    </location>
</feature>
<comment type="subcellular location">
    <subcellularLocation>
        <location evidence="1">Membrane</location>
        <topology evidence="1">Multi-pass membrane protein</topology>
    </subcellularLocation>
</comment>
<feature type="transmembrane region" description="Helical" evidence="7">
    <location>
        <begin position="2191"/>
        <end position="2209"/>
    </location>
</feature>
<evidence type="ECO:0000259" key="9">
    <source>
        <dbReference type="Pfam" id="PF23188"/>
    </source>
</evidence>
<feature type="transmembrane region" description="Helical" evidence="7">
    <location>
        <begin position="1887"/>
        <end position="1908"/>
    </location>
</feature>
<dbReference type="InterPro" id="IPR027272">
    <property type="entry name" value="Piezo"/>
</dbReference>
<protein>
    <submittedName>
        <fullName evidence="11">Uncharacterized protein</fullName>
    </submittedName>
</protein>
<feature type="domain" description="Piezo non-specific cation channel cap" evidence="8">
    <location>
        <begin position="2384"/>
        <end position="2705"/>
    </location>
</feature>
<feature type="compositionally biased region" description="Basic and acidic residues" evidence="6">
    <location>
        <begin position="1973"/>
        <end position="1992"/>
    </location>
</feature>
<feature type="transmembrane region" description="Helical" evidence="7">
    <location>
        <begin position="1854"/>
        <end position="1875"/>
    </location>
</feature>
<feature type="transmembrane region" description="Helical" evidence="7">
    <location>
        <begin position="405"/>
        <end position="426"/>
    </location>
</feature>
<keyword evidence="12" id="KW-1185">Reference proteome</keyword>
<feature type="transmembrane region" description="Helical" evidence="7">
    <location>
        <begin position="1521"/>
        <end position="1539"/>
    </location>
</feature>
<feature type="domain" description="Piezo transmembrane helical unit" evidence="9">
    <location>
        <begin position="1838"/>
        <end position="1963"/>
    </location>
</feature>
<feature type="transmembrane region" description="Helical" evidence="7">
    <location>
        <begin position="240"/>
        <end position="259"/>
    </location>
</feature>
<reference evidence="11 12" key="1">
    <citation type="journal article" date="2018" name="BMC Genomics">
        <title>Genomic comparison of Trypanosoma conorhini and Trypanosoma rangeli to Trypanosoma cruzi strains of high and low virulence.</title>
        <authorList>
            <person name="Bradwell K.R."/>
            <person name="Koparde V.N."/>
            <person name="Matveyev A.V."/>
            <person name="Serrano M.G."/>
            <person name="Alves J.M."/>
            <person name="Parikh H."/>
            <person name="Huang B."/>
            <person name="Lee V."/>
            <person name="Espinosa-Alvarez O."/>
            <person name="Ortiz P.A."/>
            <person name="Costa-Martins A.G."/>
            <person name="Teixeira M.M."/>
            <person name="Buck G.A."/>
        </authorList>
    </citation>
    <scope>NUCLEOTIDE SEQUENCE [LARGE SCALE GENOMIC DNA]</scope>
    <source>
        <strain evidence="11 12">025E</strain>
    </source>
</reference>
<evidence type="ECO:0000256" key="3">
    <source>
        <dbReference type="ARBA" id="ARBA00022692"/>
    </source>
</evidence>
<feature type="transmembrane region" description="Helical" evidence="7">
    <location>
        <begin position="215"/>
        <end position="231"/>
    </location>
</feature>
<keyword evidence="4 7" id="KW-1133">Transmembrane helix</keyword>
<sequence>MRMPCIGEASRLCAPQLQCVLLAVFYLHCLFIPALLGQNVIAALLLVLNLIFAARYEGHRLRHRTSHDGDAGNDGVEDVPTRFPAGESTSLLPILLPPRYLLYVSLFISCIQLLLAATLGWLLGHPTLRQEGTKAVLNSFGVWGGKDFFPLTVNVVSSVFLAATSAGLCVILRQQHFKPSLEPNRSFHRSSLLCLAVLATFTSSTYPAYDHTPVFAAPFLLMISFLLPLFLRERIRVVEVTAKGCALLGLLLLVGGLSAQSPVVQRLLLEHQEPSEAWSILWYERNWVKVFQRVTVLRKGVQFLLLTYTILAARYVHGSWRCISMRELEEHREYFYDPPFLLWQIFTVRYPAQVKRMQRLVGHYLPRATVPLMIFLSFMVMDLVSVLMIITSLFGFVLSSGAYVVVLPFCYVAVAAGVVLEFVATVDSRLQQLCFMVYVGTGMSAFVTRLAQCGVNSLLVLAVCMFRANPTRRQYRALAEKKAHIQKAFARLHGHLEETRWMFEQVCDSATGTVSRGSFAFLVGQVVQTTHLKETDVDSLWRFLTAGESVLLHSGPEVTPTGNQGALDAVVNSDTVRNPPSNLPTARNGEREASVRCAESTGGVRDDGNEEAAADVEAWDKTKKRCSPSCCTGAVEGRCTSGEKEVLSREAFTTTLVQGLQSVEEYVRHAGPADNSEDESRRQRRWWPGRRTDAFCSTRCAAGSPGGSIAYLDFLVLVSEVESYRMQHCSRAYVAAAMLRQIIYLNTSTLSLVAMFAVSMAVQQLDILNGMYLLFFLGLACAPRYILHCWPIIVAYTTLHIAGLFIVMVYNASYHPNVAPSAWMEVTGIFISRNPFLLLVYFFLLLLAVLQMRFSRRELSAEFTIREVLERMEWRCYMACAFFPQFHQNVLILSTALLLVMMTLFIPHNVFIAGFALLFLLYLSLGAYSQLAESGTLLVLGSYNVMVLFISALYHVPVISNAFAEQLSHVAVCHNITVRNCALEVGLSLNNQFGAVSLELLPWYLAAALCVALCRHRFGALARGRNRRQEEGDHGRGAEAMEDLNAPLIASRGRAREEEEEDDAEEEVETMRSNPALHAGNSFMQNDGENWMELFFCSYIEMRGTFLGRCVPLAFEVSRYLSLGLACIRKLGARRGELLLWASLLYASLADFSVLGAAFMALFLTDSRGIPVVIVAVASMALNYVYPFFFIPEVPLSASASRFFGLQKRESGERWSILSPLLVCAAAVFYAHTKKCRSDRHQQDAQRQGRMSENPRHRVHAAHDEMQSTHKNEELRTTYVPFADSQEQSETVRGVRAPQVGFVTLHQHLIFMWSYFRTRFLLDAAFELTVLVVVLGLALTLDHATGLVFILEFFLMWLIGRVRSTTEFRYAMPQELLMVLALAGSYLVRLGLPEGWVGVSVLHPEECGAWDHYFGCRLPLHHFVLMTAVVVMQRCMRQGIAEVRATIPSVEGALELGELLCKKAKAVEDCQKLLRADIENVLPVSSRDIIRNPRTLFELVISLSCVFLPAAALAFVQGVAMSSLLGVLEIVASLWILTFKRYLAWRSHKIWPFFTLFLFLTFVPQLVARLPLSPPAMTRTGNLMFSLGFSPWSQGTIVGQALVLFLAVVQQRFFSEFFFAAYLIGLCKGSLAAVGRHKEMIGHFRRRDAAMRRQIHTQEAALRRKLEELFAERNMHARRVEPETEAPTVTGREDDEAEKGEKRGELSSGRVWLPTAGSSRARSPWSAASRSDTCLDAPKTTEERQSETHQQAPTGADAGCPGPASNGEASDGAAEKVASPIHEEDKEGIFGKLSEAIGEWLEQLVQYLSSRTYRGKAPRRTYSQGYRLLVAFTQFLLRRSSHVCYILFMLNYALSGTLLDMLLSLSAALYGMLILPWSGRCYWRNALIYNVVSILAKCVMQVVIQNFAIHPTVLYLLSASVLDIGLDRTAPSSRAMTLDIVMDFIVFLGIILHLQLCSDYGVFAKEHELARRPSEGEEEAGEVHKPHPHREQGNAASRSGSFDEDAEKCDLSRAAGTMSEEERTHQTPSAQNLKTNTKEGESTSINTNNNDYNGSGHYSTYQTWRDRATHKSGVVHNYWSNVCTRHGTGSDCYTLQFWSDSVSLIAFAVVYFILAGDSSGSILHSVQQDLLPGPLVLILFVGVLLVAAERIVYVLHSVQLKFGLHFLTTLAYHCLFMAWRLTLAHRTTTPAVMLLLIRFFSLIMSALQLQQGFPLHRKHDPFTTHTNIFHYLGHVVYRSIPFLFELRLLLDWSVSPTALKLQHWMFLEDVHHTVYMRYVDISDLAWTSPKKGRQFPFLVRGYQGVVGFAACLLVLFFPLALYSTFSPNVAPNLVKSWRTKMLFGTTSHFYAAEGTDVPLSPTVLPELWNALPMLRQDGYGSGGLLQLLVFPSCSAEVWSATPETRLLLLGQLNAAAKNETVFVIHKQDDVVRRVASAGATRRLRVRRQYVVPWGAVVRLRDALEKLHLLHASRRLRDDEERSNSTATLRYEASEWIPLPQFYDPFVDNLPSAVVVKERVRGECEVQLNSVGGSDGKAPPVLYWCVRCRRFANLTGGPTDMAWNGDGVKQIGSASEAGAARRSKAPWMRATNESNMTNLFEVVASSDVALDSSLVFLPNTGIIALYTTFILALGTFLRNAVTGYAHRVVLMQVANPDPIAELLRYIYMTRSLASNGYVDSLLLEQQLFFELVDMLRSPERVLSLSGRRVNDYDACGRFQNQLKKSSESPF</sequence>
<feature type="transmembrane region" description="Helical" evidence="7">
    <location>
        <begin position="2162"/>
        <end position="2179"/>
    </location>
</feature>
<organism evidence="11 12">
    <name type="scientific">Trypanosoma conorhini</name>
    <dbReference type="NCBI Taxonomy" id="83891"/>
    <lineage>
        <taxon>Eukaryota</taxon>
        <taxon>Discoba</taxon>
        <taxon>Euglenozoa</taxon>
        <taxon>Kinetoplastea</taxon>
        <taxon>Metakinetoplastina</taxon>
        <taxon>Trypanosomatida</taxon>
        <taxon>Trypanosomatidae</taxon>
        <taxon>Trypanosoma</taxon>
    </lineage>
</organism>
<feature type="transmembrane region" description="Helical" evidence="7">
    <location>
        <begin position="1347"/>
        <end position="1364"/>
    </location>
</feature>
<feature type="transmembrane region" description="Helical" evidence="7">
    <location>
        <begin position="100"/>
        <end position="123"/>
    </location>
</feature>
<dbReference type="GO" id="GO:0005261">
    <property type="term" value="F:monoatomic cation channel activity"/>
    <property type="evidence" value="ECO:0007669"/>
    <property type="project" value="TreeGrafter"/>
</dbReference>
<evidence type="ECO:0000256" key="1">
    <source>
        <dbReference type="ARBA" id="ARBA00004141"/>
    </source>
</evidence>
<dbReference type="GeneID" id="40314315"/>
<feature type="region of interest" description="Disordered" evidence="6">
    <location>
        <begin position="1674"/>
        <end position="1781"/>
    </location>
</feature>
<dbReference type="Pfam" id="PF24874">
    <property type="entry name" value="Piezo_THU9_anchor"/>
    <property type="match status" value="1"/>
</dbReference>
<name>A0A3R7M5L8_9TRYP</name>
<evidence type="ECO:0000256" key="7">
    <source>
        <dbReference type="SAM" id="Phobius"/>
    </source>
</evidence>
<dbReference type="PANTHER" id="PTHR13167:SF25">
    <property type="entry name" value="PIEZO-TYPE MECHANOSENSITIVE ION CHANNEL COMPONENT"/>
    <property type="match status" value="1"/>
</dbReference>
<feature type="transmembrane region" description="Helical" evidence="7">
    <location>
        <begin position="767"/>
        <end position="786"/>
    </location>
</feature>
<dbReference type="GO" id="GO:0071260">
    <property type="term" value="P:cellular response to mechanical stimulus"/>
    <property type="evidence" value="ECO:0007669"/>
    <property type="project" value="TreeGrafter"/>
</dbReference>
<evidence type="ECO:0000259" key="8">
    <source>
        <dbReference type="Pfam" id="PF12166"/>
    </source>
</evidence>
<feature type="transmembrane region" description="Helical" evidence="7">
    <location>
        <begin position="1170"/>
        <end position="1191"/>
    </location>
</feature>
<evidence type="ECO:0000313" key="11">
    <source>
        <dbReference type="EMBL" id="RNF27020.1"/>
    </source>
</evidence>
<feature type="transmembrane region" description="Helical" evidence="7">
    <location>
        <begin position="2614"/>
        <end position="2636"/>
    </location>
</feature>
<dbReference type="InterPro" id="IPR056770">
    <property type="entry name" value="Piezo_THU9_anchor"/>
</dbReference>
<feature type="transmembrane region" description="Helical" evidence="7">
    <location>
        <begin position="1592"/>
        <end position="1609"/>
    </location>
</feature>
<feature type="transmembrane region" description="Helical" evidence="7">
    <location>
        <begin position="2134"/>
        <end position="2155"/>
    </location>
</feature>
<evidence type="ECO:0000313" key="12">
    <source>
        <dbReference type="Proteomes" id="UP000284403"/>
    </source>
</evidence>
<feature type="transmembrane region" description="Helical" evidence="7">
    <location>
        <begin position="1000"/>
        <end position="1018"/>
    </location>
</feature>
<feature type="compositionally biased region" description="Polar residues" evidence="6">
    <location>
        <begin position="2026"/>
        <end position="2035"/>
    </location>
</feature>
<feature type="transmembrane region" description="Helical" evidence="7">
    <location>
        <begin position="1138"/>
        <end position="1164"/>
    </location>
</feature>
<dbReference type="Pfam" id="PF12166">
    <property type="entry name" value="Piezo_cap"/>
    <property type="match status" value="1"/>
</dbReference>
<feature type="transmembrane region" description="Helical" evidence="7">
    <location>
        <begin position="905"/>
        <end position="925"/>
    </location>
</feature>
<dbReference type="RefSeq" id="XP_029232226.1">
    <property type="nucleotide sequence ID" value="XM_029367644.1"/>
</dbReference>
<feature type="compositionally biased region" description="Polar residues" evidence="6">
    <location>
        <begin position="574"/>
        <end position="585"/>
    </location>
</feature>
<dbReference type="GO" id="GO:0016020">
    <property type="term" value="C:membrane"/>
    <property type="evidence" value="ECO:0007669"/>
    <property type="project" value="UniProtKB-SubCell"/>
</dbReference>
<feature type="transmembrane region" description="Helical" evidence="7">
    <location>
        <begin position="1496"/>
        <end position="1515"/>
    </location>
</feature>
<dbReference type="PANTHER" id="PTHR13167">
    <property type="entry name" value="PIEZO-TYPE MECHANOSENSITIVE ION CHANNEL COMPONENT"/>
    <property type="match status" value="1"/>
</dbReference>
<feature type="transmembrane region" description="Helical" evidence="7">
    <location>
        <begin position="192"/>
        <end position="209"/>
    </location>
</feature>
<feature type="transmembrane region" description="Helical" evidence="7">
    <location>
        <begin position="40"/>
        <end position="56"/>
    </location>
</feature>
<keyword evidence="5 7" id="KW-0472">Membrane</keyword>
<dbReference type="GO" id="GO:0008381">
    <property type="term" value="F:mechanosensitive monoatomic ion channel activity"/>
    <property type="evidence" value="ECO:0007669"/>
    <property type="project" value="InterPro"/>
</dbReference>
<dbReference type="OrthoDB" id="243913at2759"/>
<feature type="transmembrane region" description="Helical" evidence="7">
    <location>
        <begin position="742"/>
        <end position="761"/>
    </location>
</feature>
<feature type="transmembrane region" description="Helical" evidence="7">
    <location>
        <begin position="372"/>
        <end position="398"/>
    </location>
</feature>
<feature type="region of interest" description="Disordered" evidence="6">
    <location>
        <begin position="1973"/>
        <end position="2054"/>
    </location>
</feature>
<feature type="region of interest" description="Disordered" evidence="6">
    <location>
        <begin position="1052"/>
        <end position="1071"/>
    </location>
</feature>
<dbReference type="EMBL" id="MKKU01000019">
    <property type="protein sequence ID" value="RNF27020.1"/>
    <property type="molecule type" value="Genomic_DNA"/>
</dbReference>
<accession>A0A3R7M5L8</accession>
<dbReference type="GO" id="GO:0050982">
    <property type="term" value="P:detection of mechanical stimulus"/>
    <property type="evidence" value="ECO:0007669"/>
    <property type="project" value="TreeGrafter"/>
</dbReference>
<evidence type="ECO:0000259" key="10">
    <source>
        <dbReference type="Pfam" id="PF24874"/>
    </source>
</evidence>
<feature type="transmembrane region" description="Helical" evidence="7">
    <location>
        <begin position="1940"/>
        <end position="1963"/>
    </location>
</feature>
<evidence type="ECO:0000256" key="5">
    <source>
        <dbReference type="ARBA" id="ARBA00023136"/>
    </source>
</evidence>
<gene>
    <name evidence="11" type="ORF">Tco025E_00704</name>
</gene>
<comment type="caution">
    <text evidence="11">The sequence shown here is derived from an EMBL/GenBank/DDBJ whole genome shotgun (WGS) entry which is preliminary data.</text>
</comment>
<feature type="compositionally biased region" description="Acidic residues" evidence="6">
    <location>
        <begin position="1058"/>
        <end position="1068"/>
    </location>
</feature>
<feature type="transmembrane region" description="Helical" evidence="7">
    <location>
        <begin position="148"/>
        <end position="172"/>
    </location>
</feature>
<feature type="transmembrane region" description="Helical" evidence="7">
    <location>
        <begin position="2095"/>
        <end position="2114"/>
    </location>
</feature>